<dbReference type="InterPro" id="IPR000468">
    <property type="entry name" value="Barstar"/>
</dbReference>
<feature type="domain" description="Barstar (barnase inhibitor)" evidence="2">
    <location>
        <begin position="34"/>
        <end position="130"/>
    </location>
</feature>
<evidence type="ECO:0000256" key="1">
    <source>
        <dbReference type="ARBA" id="ARBA00006845"/>
    </source>
</evidence>
<evidence type="ECO:0000259" key="2">
    <source>
        <dbReference type="Pfam" id="PF01337"/>
    </source>
</evidence>
<dbReference type="Pfam" id="PF01337">
    <property type="entry name" value="Barstar"/>
    <property type="match status" value="1"/>
</dbReference>
<dbReference type="Gene3D" id="3.30.370.10">
    <property type="entry name" value="Barstar-like"/>
    <property type="match status" value="1"/>
</dbReference>
<dbReference type="CDD" id="cd05141">
    <property type="entry name" value="Barstar_evA4336-like"/>
    <property type="match status" value="1"/>
</dbReference>
<dbReference type="eggNOG" id="COG2732">
    <property type="taxonomic scope" value="Bacteria"/>
</dbReference>
<comment type="caution">
    <text evidence="3">The sequence shown here is derived from an EMBL/GenBank/DDBJ whole genome shotgun (WGS) entry which is preliminary data.</text>
</comment>
<reference evidence="3 4" key="1">
    <citation type="submission" date="2010-12" db="EMBL/GenBank/DDBJ databases">
        <authorList>
            <person name="Muzny D."/>
            <person name="Qin X."/>
            <person name="Deng J."/>
            <person name="Jiang H."/>
            <person name="Liu Y."/>
            <person name="Qu J."/>
            <person name="Song X.-Z."/>
            <person name="Zhang L."/>
            <person name="Thornton R."/>
            <person name="Coyle M."/>
            <person name="Francisco L."/>
            <person name="Jackson L."/>
            <person name="Javaid M."/>
            <person name="Korchina V."/>
            <person name="Kovar C."/>
            <person name="Mata R."/>
            <person name="Mathew T."/>
            <person name="Ngo R."/>
            <person name="Nguyen L."/>
            <person name="Nguyen N."/>
            <person name="Okwuonu G."/>
            <person name="Ongeri F."/>
            <person name="Pham C."/>
            <person name="Simmons D."/>
            <person name="Wilczek-Boney K."/>
            <person name="Hale W."/>
            <person name="Jakkamsetti A."/>
            <person name="Pham P."/>
            <person name="Ruth R."/>
            <person name="San Lucas F."/>
            <person name="Warren J."/>
            <person name="Zhang J."/>
            <person name="Zhao Z."/>
            <person name="Zhou C."/>
            <person name="Zhu D."/>
            <person name="Lee S."/>
            <person name="Bess C."/>
            <person name="Blankenburg K."/>
            <person name="Forbes L."/>
            <person name="Fu Q."/>
            <person name="Gubbala S."/>
            <person name="Hirani K."/>
            <person name="Jayaseelan J.C."/>
            <person name="Lara F."/>
            <person name="Munidasa M."/>
            <person name="Palculict T."/>
            <person name="Patil S."/>
            <person name="Pu L.-L."/>
            <person name="Saada N."/>
            <person name="Tang L."/>
            <person name="Weissenberger G."/>
            <person name="Zhu Y."/>
            <person name="Hemphill L."/>
            <person name="Shang Y."/>
            <person name="Youmans B."/>
            <person name="Ayvaz T."/>
            <person name="Ross M."/>
            <person name="Santibanez J."/>
            <person name="Aqrawi P."/>
            <person name="Gross S."/>
            <person name="Joshi V."/>
            <person name="Fowler G."/>
            <person name="Nazareth L."/>
            <person name="Reid J."/>
            <person name="Worley K."/>
            <person name="Petrosino J."/>
            <person name="Highlander S."/>
            <person name="Gibbs R."/>
        </authorList>
    </citation>
    <scope>NUCLEOTIDE SEQUENCE [LARGE SCALE GENOMIC DNA]</scope>
    <source>
        <strain evidence="3 4">ATCC 51599</strain>
    </source>
</reference>
<evidence type="ECO:0000313" key="4">
    <source>
        <dbReference type="Proteomes" id="UP000011021"/>
    </source>
</evidence>
<organism evidence="3 4">
    <name type="scientific">Lautropia mirabilis ATCC 51599</name>
    <dbReference type="NCBI Taxonomy" id="887898"/>
    <lineage>
        <taxon>Bacteria</taxon>
        <taxon>Pseudomonadati</taxon>
        <taxon>Pseudomonadota</taxon>
        <taxon>Betaproteobacteria</taxon>
        <taxon>Burkholderiales</taxon>
        <taxon>Burkholderiaceae</taxon>
        <taxon>Lautropia</taxon>
    </lineage>
</organism>
<dbReference type="Proteomes" id="UP000011021">
    <property type="component" value="Unassembled WGS sequence"/>
</dbReference>
<dbReference type="EMBL" id="AEQP01000001">
    <property type="protein sequence ID" value="EFV96032.1"/>
    <property type="molecule type" value="Genomic_DNA"/>
</dbReference>
<protein>
    <recommendedName>
        <fullName evidence="2">Barstar (barnase inhibitor) domain-containing protein</fullName>
    </recommendedName>
</protein>
<keyword evidence="4" id="KW-1185">Reference proteome</keyword>
<dbReference type="RefSeq" id="WP_005672005.1">
    <property type="nucleotide sequence ID" value="NZ_CP146288.1"/>
</dbReference>
<evidence type="ECO:0000313" key="3">
    <source>
        <dbReference type="EMBL" id="EFV96032.1"/>
    </source>
</evidence>
<sequence>MSALSNIPRHAVLPLGAYDKNGLVRAALQTDQTLLQCDCAAAHDKASVLAALGEGLKLPAHYGRNLDALYDCLTDLKPSDEADRPGFVLLIENLPDATQLSADDRSTLLDVFRDAADFFYDHETAFRVFYSVRKT</sequence>
<comment type="similarity">
    <text evidence="1">Belongs to the barstar family.</text>
</comment>
<accession>E7RUP9</accession>
<proteinExistence type="inferred from homology"/>
<gene>
    <name evidence="3" type="ORF">HMPREF0551_0215</name>
</gene>
<dbReference type="SUPFAM" id="SSF52038">
    <property type="entry name" value="Barstar-related"/>
    <property type="match status" value="1"/>
</dbReference>
<dbReference type="HOGENOM" id="CLU_121832_0_1_4"/>
<dbReference type="AlphaFoldDB" id="E7RUP9"/>
<dbReference type="STRING" id="887898.HMPREF0551_0215"/>
<name>E7RUP9_9BURK</name>
<dbReference type="InterPro" id="IPR035905">
    <property type="entry name" value="Barstar-like_sf"/>
</dbReference>